<feature type="transmembrane region" description="Helical" evidence="1">
    <location>
        <begin position="126"/>
        <end position="147"/>
    </location>
</feature>
<proteinExistence type="predicted"/>
<evidence type="ECO:0000256" key="1">
    <source>
        <dbReference type="SAM" id="Phobius"/>
    </source>
</evidence>
<evidence type="ECO:0008006" key="4">
    <source>
        <dbReference type="Google" id="ProtNLM"/>
    </source>
</evidence>
<reference evidence="2 3" key="1">
    <citation type="submission" date="2020-09" db="EMBL/GenBank/DDBJ databases">
        <title>Novel species of Mucilaginibacter isolated from a glacier on the Tibetan Plateau.</title>
        <authorList>
            <person name="Liu Q."/>
            <person name="Xin Y.-H."/>
        </authorList>
    </citation>
    <scope>NUCLEOTIDE SEQUENCE [LARGE SCALE GENOMIC DNA]</scope>
    <source>
        <strain evidence="2 3">ZT4R22</strain>
    </source>
</reference>
<accession>A0ABR7WJ40</accession>
<name>A0ABR7WJ40_9SPHI</name>
<sequence length="245" mass="27125">MIKLAIIGKWFYAVAFIVFGIQHFIYAEFAATLIPAWIPWHLFWTYFVGVAFILAAISIIINKYALFSCVMMGIMLAMFILLMHIPNLVNHPQDPQRWTRALQDVLFMGTALMLTGELKLQTAGKYLFAVPIIILALQHFAHANFVTAKVPAWFPAVEVWDYIVGIVIIVAAIGIITNRYMGAPALMLAILLFTLALLYHVPLLIADVHSGQQWTGAMLDIAIAGGAFVVAALPAVYYKPASMAT</sequence>
<keyword evidence="1" id="KW-1133">Transmembrane helix</keyword>
<keyword evidence="1" id="KW-0812">Transmembrane</keyword>
<organism evidence="2 3">
    <name type="scientific">Mucilaginibacter pankratovii</name>
    <dbReference type="NCBI Taxonomy" id="2772110"/>
    <lineage>
        <taxon>Bacteria</taxon>
        <taxon>Pseudomonadati</taxon>
        <taxon>Bacteroidota</taxon>
        <taxon>Sphingobacteriia</taxon>
        <taxon>Sphingobacteriales</taxon>
        <taxon>Sphingobacteriaceae</taxon>
        <taxon>Mucilaginibacter</taxon>
    </lineage>
</organism>
<feature type="transmembrane region" description="Helical" evidence="1">
    <location>
        <begin position="217"/>
        <end position="238"/>
    </location>
</feature>
<keyword evidence="1" id="KW-0472">Membrane</keyword>
<feature type="transmembrane region" description="Helical" evidence="1">
    <location>
        <begin position="97"/>
        <end position="114"/>
    </location>
</feature>
<dbReference type="RefSeq" id="WP_191187027.1">
    <property type="nucleotide sequence ID" value="NZ_JACWMY010000001.1"/>
</dbReference>
<evidence type="ECO:0000313" key="3">
    <source>
        <dbReference type="Proteomes" id="UP000606600"/>
    </source>
</evidence>
<feature type="transmembrane region" description="Helical" evidence="1">
    <location>
        <begin position="159"/>
        <end position="178"/>
    </location>
</feature>
<feature type="transmembrane region" description="Helical" evidence="1">
    <location>
        <begin position="38"/>
        <end position="57"/>
    </location>
</feature>
<feature type="transmembrane region" description="Helical" evidence="1">
    <location>
        <begin position="64"/>
        <end position="85"/>
    </location>
</feature>
<feature type="transmembrane region" description="Helical" evidence="1">
    <location>
        <begin position="185"/>
        <end position="205"/>
    </location>
</feature>
<feature type="transmembrane region" description="Helical" evidence="1">
    <location>
        <begin position="7"/>
        <end position="26"/>
    </location>
</feature>
<gene>
    <name evidence="2" type="ORF">IDJ77_00830</name>
</gene>
<comment type="caution">
    <text evidence="2">The sequence shown here is derived from an EMBL/GenBank/DDBJ whole genome shotgun (WGS) entry which is preliminary data.</text>
</comment>
<keyword evidence="3" id="KW-1185">Reference proteome</keyword>
<evidence type="ECO:0000313" key="2">
    <source>
        <dbReference type="EMBL" id="MBD1362338.1"/>
    </source>
</evidence>
<dbReference type="Proteomes" id="UP000606600">
    <property type="component" value="Unassembled WGS sequence"/>
</dbReference>
<dbReference type="EMBL" id="JACWMY010000001">
    <property type="protein sequence ID" value="MBD1362338.1"/>
    <property type="molecule type" value="Genomic_DNA"/>
</dbReference>
<protein>
    <recommendedName>
        <fullName evidence="4">DoxX-like protein</fullName>
    </recommendedName>
</protein>